<feature type="compositionally biased region" description="Basic and acidic residues" evidence="1">
    <location>
        <begin position="16"/>
        <end position="29"/>
    </location>
</feature>
<reference evidence="3" key="1">
    <citation type="submission" date="2017-03" db="EMBL/GenBank/DDBJ databases">
        <title>Phytopthora megakarya and P. palmivora, two closely related causual agents of cacao black pod achieved similar genome size and gene model numbers by different mechanisms.</title>
        <authorList>
            <person name="Ali S."/>
            <person name="Shao J."/>
            <person name="Larry D.J."/>
            <person name="Kronmiller B."/>
            <person name="Shen D."/>
            <person name="Strem M.D."/>
            <person name="Melnick R.L."/>
            <person name="Guiltinan M.J."/>
            <person name="Tyler B.M."/>
            <person name="Meinhardt L.W."/>
            <person name="Bailey B.A."/>
        </authorList>
    </citation>
    <scope>NUCLEOTIDE SEQUENCE [LARGE SCALE GENOMIC DNA]</scope>
    <source>
        <strain evidence="3">zdho120</strain>
    </source>
</reference>
<evidence type="ECO:0000313" key="3">
    <source>
        <dbReference type="Proteomes" id="UP000198211"/>
    </source>
</evidence>
<proteinExistence type="predicted"/>
<evidence type="ECO:0000256" key="1">
    <source>
        <dbReference type="SAM" id="MobiDB-lite"/>
    </source>
</evidence>
<comment type="caution">
    <text evidence="2">The sequence shown here is derived from an EMBL/GenBank/DDBJ whole genome shotgun (WGS) entry which is preliminary data.</text>
</comment>
<feature type="region of interest" description="Disordered" evidence="1">
    <location>
        <begin position="1"/>
        <end position="72"/>
    </location>
</feature>
<dbReference type="Proteomes" id="UP000198211">
    <property type="component" value="Unassembled WGS sequence"/>
</dbReference>
<feature type="region of interest" description="Disordered" evidence="1">
    <location>
        <begin position="306"/>
        <end position="328"/>
    </location>
</feature>
<accession>A0A225W4T8</accession>
<protein>
    <submittedName>
        <fullName evidence="2">Uncharacterized protein</fullName>
    </submittedName>
</protein>
<organism evidence="2 3">
    <name type="scientific">Phytophthora megakarya</name>
    <dbReference type="NCBI Taxonomy" id="4795"/>
    <lineage>
        <taxon>Eukaryota</taxon>
        <taxon>Sar</taxon>
        <taxon>Stramenopiles</taxon>
        <taxon>Oomycota</taxon>
        <taxon>Peronosporomycetes</taxon>
        <taxon>Peronosporales</taxon>
        <taxon>Peronosporaceae</taxon>
        <taxon>Phytophthora</taxon>
    </lineage>
</organism>
<dbReference type="EMBL" id="NBNE01001760">
    <property type="protein sequence ID" value="OWZ12761.1"/>
    <property type="molecule type" value="Genomic_DNA"/>
</dbReference>
<keyword evidence="3" id="KW-1185">Reference proteome</keyword>
<feature type="region of interest" description="Disordered" evidence="1">
    <location>
        <begin position="107"/>
        <end position="126"/>
    </location>
</feature>
<sequence>MVGVPESSGFSKRFHRESDEDAGKTKLEPGIEALAEGYTQNLTAGMNSDDAKEEGPDIGLEENPRPPHQAPSGALRIVTRVTVRRIKLGRHELKELLPLTPRRLHSELGKKKWKAPNSDAEDRDERPWTEEELAHIFHKKDLFAFLLEYPVIDRRAPRPDDPPTSRQLEAATQLLRTFKDTGIMPRALTTSASFDLETTVIHRSAMLLYNKLEPLVGLVALPETIKRTPVRSPDYQTGSSQYASTTSKAGSDTFSGSNAAGRQANVKPERSSCESTPVVTPVTIEDRPDQNAEGLEMAFVESFHESHGEYDTHNRSIDTPRQASHPQEQLQTDTYFLDDGAPDPNIRDLGTEGVKSAFVRDQAPDREKCLVLGELLTGPARNWYRQLN</sequence>
<evidence type="ECO:0000313" key="2">
    <source>
        <dbReference type="EMBL" id="OWZ12761.1"/>
    </source>
</evidence>
<feature type="compositionally biased region" description="Polar residues" evidence="1">
    <location>
        <begin position="319"/>
        <end position="328"/>
    </location>
</feature>
<feature type="compositionally biased region" description="Polar residues" evidence="1">
    <location>
        <begin position="234"/>
        <end position="260"/>
    </location>
</feature>
<gene>
    <name evidence="2" type="ORF">PHMEG_00014026</name>
</gene>
<name>A0A225W4T8_9STRA</name>
<feature type="compositionally biased region" description="Basic and acidic residues" evidence="1">
    <location>
        <begin position="306"/>
        <end position="318"/>
    </location>
</feature>
<feature type="region of interest" description="Disordered" evidence="1">
    <location>
        <begin position="229"/>
        <end position="278"/>
    </location>
</feature>
<dbReference type="AlphaFoldDB" id="A0A225W4T8"/>